<protein>
    <submittedName>
        <fullName evidence="1">HD domain-containing protein</fullName>
    </submittedName>
</protein>
<keyword evidence="2" id="KW-1185">Reference proteome</keyword>
<organism evidence="1 2">
    <name type="scientific">Williamsia serinedens</name>
    <dbReference type="NCBI Taxonomy" id="391736"/>
    <lineage>
        <taxon>Bacteria</taxon>
        <taxon>Bacillati</taxon>
        <taxon>Actinomycetota</taxon>
        <taxon>Actinomycetes</taxon>
        <taxon>Mycobacteriales</taxon>
        <taxon>Nocardiaceae</taxon>
        <taxon>Williamsia</taxon>
    </lineage>
</organism>
<accession>A0ABT1H0L4</accession>
<name>A0ABT1H0L4_9NOCA</name>
<comment type="caution">
    <text evidence="1">The sequence shown here is derived from an EMBL/GenBank/DDBJ whole genome shotgun (WGS) entry which is preliminary data.</text>
</comment>
<proteinExistence type="predicted"/>
<dbReference type="Proteomes" id="UP001205740">
    <property type="component" value="Unassembled WGS sequence"/>
</dbReference>
<dbReference type="RefSeq" id="WP_253654353.1">
    <property type="nucleotide sequence ID" value="NZ_BAAAOE010000003.1"/>
</dbReference>
<reference evidence="1 2" key="1">
    <citation type="submission" date="2022-06" db="EMBL/GenBank/DDBJ databases">
        <title>Genomic Encyclopedia of Archaeal and Bacterial Type Strains, Phase II (KMG-II): from individual species to whole genera.</title>
        <authorList>
            <person name="Goeker M."/>
        </authorList>
    </citation>
    <scope>NUCLEOTIDE SEQUENCE [LARGE SCALE GENOMIC DNA]</scope>
    <source>
        <strain evidence="1 2">DSM 45037</strain>
    </source>
</reference>
<dbReference type="EMBL" id="JAMTCG010000003">
    <property type="protein sequence ID" value="MCP2160790.1"/>
    <property type="molecule type" value="Genomic_DNA"/>
</dbReference>
<dbReference type="Gene3D" id="1.10.3210.10">
    <property type="entry name" value="Hypothetical protein af1432"/>
    <property type="match status" value="1"/>
</dbReference>
<dbReference type="SUPFAM" id="SSF109604">
    <property type="entry name" value="HD-domain/PDEase-like"/>
    <property type="match status" value="1"/>
</dbReference>
<evidence type="ECO:0000313" key="2">
    <source>
        <dbReference type="Proteomes" id="UP001205740"/>
    </source>
</evidence>
<gene>
    <name evidence="1" type="ORF">LX12_001977</name>
</gene>
<evidence type="ECO:0000313" key="1">
    <source>
        <dbReference type="EMBL" id="MCP2160790.1"/>
    </source>
</evidence>
<sequence length="155" mass="17221">MENSDLVQLADAVAVEAHRGQTDKLGVDYIEHPRAVSRRVDSERPDLVAAALLHDVIEDSEFTAADLLDRGIPQSVIDVVHKVTRRGDQSPDDYYAEISRDPDAKAVKLADLGENTDRRRMGQLPAETQAKLRTKYTKAFRALGRDDLADELAAR</sequence>